<keyword evidence="3" id="KW-1185">Reference proteome</keyword>
<evidence type="ECO:0000256" key="1">
    <source>
        <dbReference type="SAM" id="MobiDB-lite"/>
    </source>
</evidence>
<dbReference type="Proteomes" id="UP000195442">
    <property type="component" value="Unassembled WGS sequence"/>
</dbReference>
<reference evidence="3" key="1">
    <citation type="submission" date="2017-02" db="EMBL/GenBank/DDBJ databases">
        <authorList>
            <person name="Daims H."/>
        </authorList>
    </citation>
    <scope>NUCLEOTIDE SEQUENCE [LARGE SCALE GENOMIC DNA]</scope>
</reference>
<organism evidence="2 3">
    <name type="scientific">Crenothrix polyspora</name>
    <dbReference type="NCBI Taxonomy" id="360316"/>
    <lineage>
        <taxon>Bacteria</taxon>
        <taxon>Pseudomonadati</taxon>
        <taxon>Pseudomonadota</taxon>
        <taxon>Gammaproteobacteria</taxon>
        <taxon>Methylococcales</taxon>
        <taxon>Crenotrichaceae</taxon>
        <taxon>Crenothrix</taxon>
    </lineage>
</organism>
<proteinExistence type="predicted"/>
<dbReference type="AlphaFoldDB" id="A0A1R4HBH0"/>
<evidence type="ECO:0000313" key="3">
    <source>
        <dbReference type="Proteomes" id="UP000195442"/>
    </source>
</evidence>
<name>A0A1R4HBH0_9GAMM</name>
<gene>
    <name evidence="2" type="ORF">CRENPOLYSF2_3280002</name>
</gene>
<sequence length="155" mass="17422">MVTICYYFEMEIKEIRLKNARYLAESVGGINSFSDKVDKPQSFISQTVGARPNKSIGTRFARDIDKAFNKPVGWLDNLHTELYGEVIGEGKEAANAIDEVTPEALEFAKLWQELPSDQRAVLSSAAKAFVDAAKKQADRRKKVAPNFKPERRKAQ</sequence>
<evidence type="ECO:0000313" key="2">
    <source>
        <dbReference type="EMBL" id="SJM93381.1"/>
    </source>
</evidence>
<dbReference type="EMBL" id="FUKJ01000255">
    <property type="protein sequence ID" value="SJM93381.1"/>
    <property type="molecule type" value="Genomic_DNA"/>
</dbReference>
<protein>
    <submittedName>
        <fullName evidence="2">Uncharacterized protein</fullName>
    </submittedName>
</protein>
<feature type="region of interest" description="Disordered" evidence="1">
    <location>
        <begin position="133"/>
        <end position="155"/>
    </location>
</feature>
<dbReference type="RefSeq" id="WP_087147356.1">
    <property type="nucleotide sequence ID" value="NZ_FUKJ01000255.1"/>
</dbReference>
<accession>A0A1R4HBH0</accession>